<evidence type="ECO:0000313" key="3">
    <source>
        <dbReference type="EMBL" id="OXS79461.1"/>
    </source>
</evidence>
<sequence>MLQLGIKRVMDVLFALLALVVLSGVLLSISLAIKLDSKGPVLFKQERLGKNGKAFHIYKFRTMIVGAETKGRGIFQDENDDRITKVGKLLRMTSLDELPQLFNILKGEMSFIGPRPPLTYYPYPADEYTDEQKVRFQFLPGMTGYAQVMGRNSLSWEEKIHYDVDYVDNYSLGLDMKIFILTIYKIMQREHVHHPEAAETPLNKKA</sequence>
<dbReference type="InterPro" id="IPR003362">
    <property type="entry name" value="Bact_transf"/>
</dbReference>
<proteinExistence type="inferred from homology"/>
<dbReference type="PANTHER" id="PTHR30576:SF0">
    <property type="entry name" value="UNDECAPRENYL-PHOSPHATE N-ACETYLGALACTOSAMINYL 1-PHOSPHATE TRANSFERASE-RELATED"/>
    <property type="match status" value="1"/>
</dbReference>
<protein>
    <submittedName>
        <fullName evidence="3">Sugar transferase</fullName>
    </submittedName>
</protein>
<reference evidence="4" key="1">
    <citation type="submission" date="2017-03" db="EMBL/GenBank/DDBJ databases">
        <title>Bacillus sp. V-88(T) DSM27956, whole genome shotgun sequencing project.</title>
        <authorList>
            <person name="Dastager S.G."/>
            <person name="Neurgaonkar P.S."/>
            <person name="Dharne M.S."/>
        </authorList>
    </citation>
    <scope>NUCLEOTIDE SEQUENCE [LARGE SCALE GENOMIC DNA]</scope>
    <source>
        <strain evidence="4">DSM 25145</strain>
    </source>
</reference>
<evidence type="ECO:0000313" key="4">
    <source>
        <dbReference type="Proteomes" id="UP000215545"/>
    </source>
</evidence>
<accession>A0ABX4EI77</accession>
<dbReference type="GO" id="GO:0016740">
    <property type="term" value="F:transferase activity"/>
    <property type="evidence" value="ECO:0007669"/>
    <property type="project" value="UniProtKB-KW"/>
</dbReference>
<gene>
    <name evidence="3" type="ORF">B1B05_05190</name>
</gene>
<name>A0ABX4EI77_9BACI</name>
<dbReference type="Pfam" id="PF02397">
    <property type="entry name" value="Bac_transf"/>
    <property type="match status" value="1"/>
</dbReference>
<dbReference type="Proteomes" id="UP000215545">
    <property type="component" value="Unassembled WGS sequence"/>
</dbReference>
<keyword evidence="4" id="KW-1185">Reference proteome</keyword>
<evidence type="ECO:0000259" key="2">
    <source>
        <dbReference type="Pfam" id="PF02397"/>
    </source>
</evidence>
<evidence type="ECO:0000256" key="1">
    <source>
        <dbReference type="ARBA" id="ARBA00006464"/>
    </source>
</evidence>
<dbReference type="PANTHER" id="PTHR30576">
    <property type="entry name" value="COLANIC BIOSYNTHESIS UDP-GLUCOSE LIPID CARRIER TRANSFERASE"/>
    <property type="match status" value="1"/>
</dbReference>
<feature type="domain" description="Bacterial sugar transferase" evidence="2">
    <location>
        <begin position="7"/>
        <end position="187"/>
    </location>
</feature>
<dbReference type="EMBL" id="MWSK01000002">
    <property type="protein sequence ID" value="OXS79461.1"/>
    <property type="molecule type" value="Genomic_DNA"/>
</dbReference>
<comment type="caution">
    <text evidence="3">The sequence shown here is derived from an EMBL/GenBank/DDBJ whole genome shotgun (WGS) entry which is preliminary data.</text>
</comment>
<comment type="similarity">
    <text evidence="1">Belongs to the bacterial sugar transferase family.</text>
</comment>
<organism evidence="3 4">
    <name type="scientific">Domibacillus enclensis</name>
    <dbReference type="NCBI Taxonomy" id="1017273"/>
    <lineage>
        <taxon>Bacteria</taxon>
        <taxon>Bacillati</taxon>
        <taxon>Bacillota</taxon>
        <taxon>Bacilli</taxon>
        <taxon>Bacillales</taxon>
        <taxon>Bacillaceae</taxon>
        <taxon>Domibacillus</taxon>
    </lineage>
</organism>
<keyword evidence="3" id="KW-0808">Transferase</keyword>